<name>A0AAD7D266_MYCRO</name>
<organism evidence="1 2">
    <name type="scientific">Mycena rosella</name>
    <name type="common">Pink bonnet</name>
    <name type="synonym">Agaricus rosellus</name>
    <dbReference type="NCBI Taxonomy" id="1033263"/>
    <lineage>
        <taxon>Eukaryota</taxon>
        <taxon>Fungi</taxon>
        <taxon>Dikarya</taxon>
        <taxon>Basidiomycota</taxon>
        <taxon>Agaricomycotina</taxon>
        <taxon>Agaricomycetes</taxon>
        <taxon>Agaricomycetidae</taxon>
        <taxon>Agaricales</taxon>
        <taxon>Marasmiineae</taxon>
        <taxon>Mycenaceae</taxon>
        <taxon>Mycena</taxon>
    </lineage>
</organism>
<evidence type="ECO:0000313" key="1">
    <source>
        <dbReference type="EMBL" id="KAJ7673428.1"/>
    </source>
</evidence>
<sequence>MKYPLPRPIIRRVARRLRGDIVAWLTDEDGSLIPHEGATLIGNQISATYHIPAITQFRVGWRSYGRSITAVCTLAGPAPPSAEMADSSALIYVMDKNMPDSQFQSSETTFNGQSGDSEGWFFSPPAFESGLIQLKIYGATRIPAHDDTYLSDEAVGSPAVILKFNIVGEPSDGATPPLFIRSHCPSPESVMELSVTSPGHFKRVILTYSRLVHPIT</sequence>
<comment type="caution">
    <text evidence="1">The sequence shown here is derived from an EMBL/GenBank/DDBJ whole genome shotgun (WGS) entry which is preliminary data.</text>
</comment>
<protein>
    <submittedName>
        <fullName evidence="1">Uncharacterized protein</fullName>
    </submittedName>
</protein>
<evidence type="ECO:0000313" key="2">
    <source>
        <dbReference type="Proteomes" id="UP001221757"/>
    </source>
</evidence>
<keyword evidence="2" id="KW-1185">Reference proteome</keyword>
<dbReference type="EMBL" id="JARKIE010000162">
    <property type="protein sequence ID" value="KAJ7673428.1"/>
    <property type="molecule type" value="Genomic_DNA"/>
</dbReference>
<gene>
    <name evidence="1" type="ORF">B0H17DRAFT_1208386</name>
</gene>
<proteinExistence type="predicted"/>
<dbReference type="AlphaFoldDB" id="A0AAD7D266"/>
<reference evidence="1" key="1">
    <citation type="submission" date="2023-03" db="EMBL/GenBank/DDBJ databases">
        <title>Massive genome expansion in bonnet fungi (Mycena s.s.) driven by repeated elements and novel gene families across ecological guilds.</title>
        <authorList>
            <consortium name="Lawrence Berkeley National Laboratory"/>
            <person name="Harder C.B."/>
            <person name="Miyauchi S."/>
            <person name="Viragh M."/>
            <person name="Kuo A."/>
            <person name="Thoen E."/>
            <person name="Andreopoulos B."/>
            <person name="Lu D."/>
            <person name="Skrede I."/>
            <person name="Drula E."/>
            <person name="Henrissat B."/>
            <person name="Morin E."/>
            <person name="Kohler A."/>
            <person name="Barry K."/>
            <person name="LaButti K."/>
            <person name="Morin E."/>
            <person name="Salamov A."/>
            <person name="Lipzen A."/>
            <person name="Mereny Z."/>
            <person name="Hegedus B."/>
            <person name="Baldrian P."/>
            <person name="Stursova M."/>
            <person name="Weitz H."/>
            <person name="Taylor A."/>
            <person name="Grigoriev I.V."/>
            <person name="Nagy L.G."/>
            <person name="Martin F."/>
            <person name="Kauserud H."/>
        </authorList>
    </citation>
    <scope>NUCLEOTIDE SEQUENCE</scope>
    <source>
        <strain evidence="1">CBHHK067</strain>
    </source>
</reference>
<accession>A0AAD7D266</accession>
<dbReference type="Proteomes" id="UP001221757">
    <property type="component" value="Unassembled WGS sequence"/>
</dbReference>